<dbReference type="Proteomes" id="UP000242457">
    <property type="component" value="Unassembled WGS sequence"/>
</dbReference>
<keyword evidence="2" id="KW-1185">Reference proteome</keyword>
<dbReference type="STRING" id="94128.A0A2A3E562"/>
<sequence length="152" mass="18014">MNYQDVQNTCVQQLKRISQQKEQILLSFHEDSMMDTIYKEDSKLENSQCTMEDNILENSSMLNIFEKSYTPENKNIDTLLNPLKEQVIVLLDKHISLKKKKLDLKIFFQLTSTLKTNIIVYCTVNKNLKKKQNVIYLQEKNCRNLYLVNLIF</sequence>
<accession>A0A2A3E562</accession>
<organism evidence="1 2">
    <name type="scientific">Apis cerana cerana</name>
    <name type="common">Oriental honeybee</name>
    <dbReference type="NCBI Taxonomy" id="94128"/>
    <lineage>
        <taxon>Eukaryota</taxon>
        <taxon>Metazoa</taxon>
        <taxon>Ecdysozoa</taxon>
        <taxon>Arthropoda</taxon>
        <taxon>Hexapoda</taxon>
        <taxon>Insecta</taxon>
        <taxon>Pterygota</taxon>
        <taxon>Neoptera</taxon>
        <taxon>Endopterygota</taxon>
        <taxon>Hymenoptera</taxon>
        <taxon>Apocrita</taxon>
        <taxon>Aculeata</taxon>
        <taxon>Apoidea</taxon>
        <taxon>Anthophila</taxon>
        <taxon>Apidae</taxon>
        <taxon>Apis</taxon>
    </lineage>
</organism>
<proteinExistence type="predicted"/>
<evidence type="ECO:0000313" key="2">
    <source>
        <dbReference type="Proteomes" id="UP000242457"/>
    </source>
</evidence>
<dbReference type="EMBL" id="KZ288400">
    <property type="protein sequence ID" value="PBC26309.1"/>
    <property type="molecule type" value="Genomic_DNA"/>
</dbReference>
<evidence type="ECO:0000313" key="1">
    <source>
        <dbReference type="EMBL" id="PBC26309.1"/>
    </source>
</evidence>
<dbReference type="OrthoDB" id="7673806at2759"/>
<name>A0A2A3E562_APICC</name>
<gene>
    <name evidence="1" type="ORF">APICC_09240</name>
</gene>
<dbReference type="AlphaFoldDB" id="A0A2A3E562"/>
<protein>
    <submittedName>
        <fullName evidence="1">Uncharacterized protein</fullName>
    </submittedName>
</protein>
<reference evidence="1 2" key="1">
    <citation type="submission" date="2014-07" db="EMBL/GenBank/DDBJ databases">
        <title>Genomic and transcriptomic analysis on Apis cerana provide comprehensive insights into honey bee biology.</title>
        <authorList>
            <person name="Diao Q."/>
            <person name="Sun L."/>
            <person name="Zheng H."/>
            <person name="Zheng H."/>
            <person name="Xu S."/>
            <person name="Wang S."/>
            <person name="Zeng Z."/>
            <person name="Hu F."/>
            <person name="Su S."/>
            <person name="Wu J."/>
        </authorList>
    </citation>
    <scope>NUCLEOTIDE SEQUENCE [LARGE SCALE GENOMIC DNA]</scope>
    <source>
        <tissue evidence="1">Pupae without intestine</tissue>
    </source>
</reference>